<reference evidence="1" key="1">
    <citation type="submission" date="2020-12" db="EMBL/GenBank/DDBJ databases">
        <title>Metabolic potential, ecology and presence of endohyphal bacteria is reflected in genomic diversity of Mucoromycotina.</title>
        <authorList>
            <person name="Muszewska A."/>
            <person name="Okrasinska A."/>
            <person name="Steczkiewicz K."/>
            <person name="Drgas O."/>
            <person name="Orlowska M."/>
            <person name="Perlinska-Lenart U."/>
            <person name="Aleksandrzak-Piekarczyk T."/>
            <person name="Szatraj K."/>
            <person name="Zielenkiewicz U."/>
            <person name="Pilsyk S."/>
            <person name="Malc E."/>
            <person name="Mieczkowski P."/>
            <person name="Kruszewska J.S."/>
            <person name="Biernat P."/>
            <person name="Pawlowska J."/>
        </authorList>
    </citation>
    <scope>NUCLEOTIDE SEQUENCE</scope>
    <source>
        <strain evidence="1">WA0000067209</strain>
    </source>
</reference>
<comment type="caution">
    <text evidence="1">The sequence shown here is derived from an EMBL/GenBank/DDBJ whole genome shotgun (WGS) entry which is preliminary data.</text>
</comment>
<dbReference type="EMBL" id="JAEPQZ010000003">
    <property type="protein sequence ID" value="KAG2183627.1"/>
    <property type="molecule type" value="Genomic_DNA"/>
</dbReference>
<organism evidence="1 2">
    <name type="scientific">Mortierella isabellina</name>
    <name type="common">Filamentous fungus</name>
    <name type="synonym">Umbelopsis isabellina</name>
    <dbReference type="NCBI Taxonomy" id="91625"/>
    <lineage>
        <taxon>Eukaryota</taxon>
        <taxon>Fungi</taxon>
        <taxon>Fungi incertae sedis</taxon>
        <taxon>Mucoromycota</taxon>
        <taxon>Mucoromycotina</taxon>
        <taxon>Umbelopsidomycetes</taxon>
        <taxon>Umbelopsidales</taxon>
        <taxon>Umbelopsidaceae</taxon>
        <taxon>Umbelopsis</taxon>
    </lineage>
</organism>
<accession>A0A8H7Q042</accession>
<protein>
    <submittedName>
        <fullName evidence="1">Uncharacterized protein</fullName>
    </submittedName>
</protein>
<dbReference type="Proteomes" id="UP000654370">
    <property type="component" value="Unassembled WGS sequence"/>
</dbReference>
<evidence type="ECO:0000313" key="1">
    <source>
        <dbReference type="EMBL" id="KAG2183627.1"/>
    </source>
</evidence>
<evidence type="ECO:0000313" key="2">
    <source>
        <dbReference type="Proteomes" id="UP000654370"/>
    </source>
</evidence>
<dbReference type="Pfam" id="PF10294">
    <property type="entry name" value="Methyltransf_16"/>
    <property type="match status" value="1"/>
</dbReference>
<dbReference type="OrthoDB" id="194386at2759"/>
<dbReference type="Gene3D" id="3.40.50.150">
    <property type="entry name" value="Vaccinia Virus protein VP39"/>
    <property type="match status" value="1"/>
</dbReference>
<sequence length="281" mass="31343">MKNKAGRVVSEGPAIATIRGWEDGQKFTRDLQKLDRWELQAADELTVHVGDVDIVLAQDPHSPHLGGYVWLSSMVLCSYLQSLSQNHRKDRHEPVKVGDKATWIELGAGVGLMGIMLAKLGVKRVVMTDIEELVQTMQVNVDLNGMICKDLDGREIFEHKSGVDGEVIVAPLFWGDKQAIAKTKELYSPDYILACDCIYSEASAIDLVETMALLCTPTTIIVCMSEVRNQAAQNAFIREAERLFDVELVPTAKWHGKVAKHIAFDETLNLYRLRIKKTAPL</sequence>
<name>A0A8H7Q042_MORIS</name>
<dbReference type="InterPro" id="IPR019410">
    <property type="entry name" value="Methyltransf_16"/>
</dbReference>
<dbReference type="InterPro" id="IPR029063">
    <property type="entry name" value="SAM-dependent_MTases_sf"/>
</dbReference>
<dbReference type="PANTHER" id="PTHR14614">
    <property type="entry name" value="HEPATOCELLULAR CARCINOMA-ASSOCIATED ANTIGEN"/>
    <property type="match status" value="1"/>
</dbReference>
<dbReference type="SUPFAM" id="SSF53335">
    <property type="entry name" value="S-adenosyl-L-methionine-dependent methyltransferases"/>
    <property type="match status" value="1"/>
</dbReference>
<proteinExistence type="predicted"/>
<gene>
    <name evidence="1" type="ORF">INT43_006635</name>
</gene>
<dbReference type="AlphaFoldDB" id="A0A8H7Q042"/>
<keyword evidence="2" id="KW-1185">Reference proteome</keyword>